<evidence type="ECO:0000313" key="3">
    <source>
        <dbReference type="Proteomes" id="UP000467841"/>
    </source>
</evidence>
<sequence>MEGVWNQLVPRDKRHEVFATSLLEWIYLDLGDNRNVGNTIWSTLFAMNLWWRWKWRCINVFHGTGKYMDRVKIVKDQATELNTDDTSRGNPVIAASGGVIRNASRLWCRSFALNIGTCTSPLAELWGVYYGLLIAWESKAHRVEVEVDSEMVVGFLKTRINEVHPLSFMVRVCHGFISTLYQETGSLYFSCI</sequence>
<evidence type="ECO:0000313" key="2">
    <source>
        <dbReference type="EMBL" id="CAA7036207.1"/>
    </source>
</evidence>
<protein>
    <recommendedName>
        <fullName evidence="1">RNase H type-1 domain-containing protein</fullName>
    </recommendedName>
</protein>
<dbReference type="EMBL" id="CACVBM020001163">
    <property type="protein sequence ID" value="CAA7036207.1"/>
    <property type="molecule type" value="Genomic_DNA"/>
</dbReference>
<dbReference type="Proteomes" id="UP000467841">
    <property type="component" value="Unassembled WGS sequence"/>
</dbReference>
<dbReference type="OrthoDB" id="1752183at2759"/>
<dbReference type="SUPFAM" id="SSF53098">
    <property type="entry name" value="Ribonuclease H-like"/>
    <property type="match status" value="1"/>
</dbReference>
<dbReference type="GO" id="GO:0003676">
    <property type="term" value="F:nucleic acid binding"/>
    <property type="evidence" value="ECO:0007669"/>
    <property type="project" value="InterPro"/>
</dbReference>
<dbReference type="InterPro" id="IPR044730">
    <property type="entry name" value="RNase_H-like_dom_plant"/>
</dbReference>
<comment type="caution">
    <text evidence="2">The sequence shown here is derived from an EMBL/GenBank/DDBJ whole genome shotgun (WGS) entry which is preliminary data.</text>
</comment>
<dbReference type="PANTHER" id="PTHR47723">
    <property type="entry name" value="OS05G0353850 PROTEIN"/>
    <property type="match status" value="1"/>
</dbReference>
<dbReference type="Gene3D" id="3.30.420.10">
    <property type="entry name" value="Ribonuclease H-like superfamily/Ribonuclease H"/>
    <property type="match status" value="1"/>
</dbReference>
<keyword evidence="3" id="KW-1185">Reference proteome</keyword>
<dbReference type="InterPro" id="IPR036397">
    <property type="entry name" value="RNaseH_sf"/>
</dbReference>
<dbReference type="InterPro" id="IPR012337">
    <property type="entry name" value="RNaseH-like_sf"/>
</dbReference>
<dbReference type="InterPro" id="IPR002156">
    <property type="entry name" value="RNaseH_domain"/>
</dbReference>
<accession>A0A6D2JH61</accession>
<dbReference type="InterPro" id="IPR053151">
    <property type="entry name" value="RNase_H-like"/>
</dbReference>
<dbReference type="Pfam" id="PF13456">
    <property type="entry name" value="RVT_3"/>
    <property type="match status" value="1"/>
</dbReference>
<evidence type="ECO:0000259" key="1">
    <source>
        <dbReference type="Pfam" id="PF13456"/>
    </source>
</evidence>
<dbReference type="CDD" id="cd06222">
    <property type="entry name" value="RNase_H_like"/>
    <property type="match status" value="1"/>
</dbReference>
<dbReference type="GO" id="GO:0004523">
    <property type="term" value="F:RNA-DNA hybrid ribonuclease activity"/>
    <property type="evidence" value="ECO:0007669"/>
    <property type="project" value="InterPro"/>
</dbReference>
<reference evidence="2" key="1">
    <citation type="submission" date="2020-01" db="EMBL/GenBank/DDBJ databases">
        <authorList>
            <person name="Mishra B."/>
        </authorList>
    </citation>
    <scope>NUCLEOTIDE SEQUENCE [LARGE SCALE GENOMIC DNA]</scope>
</reference>
<feature type="domain" description="RNase H type-1" evidence="1">
    <location>
        <begin position="84"/>
        <end position="165"/>
    </location>
</feature>
<dbReference type="AlphaFoldDB" id="A0A6D2JH61"/>
<name>A0A6D2JH61_9BRAS</name>
<gene>
    <name evidence="2" type="ORF">MERR_LOCUS23442</name>
</gene>
<proteinExistence type="predicted"/>
<dbReference type="PANTHER" id="PTHR47723:SF13">
    <property type="entry name" value="PUTATIVE-RELATED"/>
    <property type="match status" value="1"/>
</dbReference>
<organism evidence="2 3">
    <name type="scientific">Microthlaspi erraticum</name>
    <dbReference type="NCBI Taxonomy" id="1685480"/>
    <lineage>
        <taxon>Eukaryota</taxon>
        <taxon>Viridiplantae</taxon>
        <taxon>Streptophyta</taxon>
        <taxon>Embryophyta</taxon>
        <taxon>Tracheophyta</taxon>
        <taxon>Spermatophyta</taxon>
        <taxon>Magnoliopsida</taxon>
        <taxon>eudicotyledons</taxon>
        <taxon>Gunneridae</taxon>
        <taxon>Pentapetalae</taxon>
        <taxon>rosids</taxon>
        <taxon>malvids</taxon>
        <taxon>Brassicales</taxon>
        <taxon>Brassicaceae</taxon>
        <taxon>Coluteocarpeae</taxon>
        <taxon>Microthlaspi</taxon>
    </lineage>
</organism>